<evidence type="ECO:0000256" key="4">
    <source>
        <dbReference type="ARBA" id="ARBA00015841"/>
    </source>
</evidence>
<feature type="transmembrane region" description="Helical" evidence="12">
    <location>
        <begin position="6"/>
        <end position="30"/>
    </location>
</feature>
<evidence type="ECO:0000256" key="6">
    <source>
        <dbReference type="ARBA" id="ARBA00022679"/>
    </source>
</evidence>
<evidence type="ECO:0000256" key="12">
    <source>
        <dbReference type="SAM" id="Phobius"/>
    </source>
</evidence>
<accession>A0A9P5D9S5</accession>
<proteinExistence type="predicted"/>
<keyword evidence="7 12" id="KW-0812">Transmembrane</keyword>
<dbReference type="PANTHER" id="PTHR13036:SF0">
    <property type="entry name" value="CHITOBIOSYLDIPHOSPHODOLICHOL BETA-MANNOSYLTRANSFERASE"/>
    <property type="match status" value="1"/>
</dbReference>
<dbReference type="OrthoDB" id="614844at2759"/>
<evidence type="ECO:0000313" key="13">
    <source>
        <dbReference type="EMBL" id="KAF4126829.1"/>
    </source>
</evidence>
<gene>
    <name evidence="13" type="ORF">GMORB2_0566</name>
</gene>
<evidence type="ECO:0000256" key="10">
    <source>
        <dbReference type="ARBA" id="ARBA00023136"/>
    </source>
</evidence>
<keyword evidence="9 12" id="KW-1133">Transmembrane helix</keyword>
<keyword evidence="6" id="KW-0808">Transferase</keyword>
<dbReference type="InterPro" id="IPR026051">
    <property type="entry name" value="ALG1-like"/>
</dbReference>
<evidence type="ECO:0000256" key="1">
    <source>
        <dbReference type="ARBA" id="ARBA00004389"/>
    </source>
</evidence>
<evidence type="ECO:0000313" key="14">
    <source>
        <dbReference type="Proteomes" id="UP000749293"/>
    </source>
</evidence>
<evidence type="ECO:0000256" key="9">
    <source>
        <dbReference type="ARBA" id="ARBA00022989"/>
    </source>
</evidence>
<comment type="pathway">
    <text evidence="2">Protein modification; protein glycosylation.</text>
</comment>
<dbReference type="PANTHER" id="PTHR13036">
    <property type="entry name" value="BETA1,4 MANNOSYLTRANSFERASE"/>
    <property type="match status" value="1"/>
</dbReference>
<comment type="function">
    <text evidence="11">Participates in the formation of the lipid-linked precursor oligosaccharide for N-glycosylation. Involved in assembling the dolichol-pyrophosphate-GlcNAc(2)-Man(5) intermediate on the cytoplasmic surface of the ER.</text>
</comment>
<sequence length="452" mass="49843">MLFPFIASVVAGGLSVIAARYLFVFVVWLARKSRHIVPTRYAGPAQESDHDHIQILVVGDIGRSPRMQYHGISLAKHGRYLTPPPEWIAWGTLPLLAIPYKVIHQFCTLFYTLMYATPPARWIIIQNPPSIPAFHVAMLVAYIRGSKVLVDWHNYGHTLLRETLLLRPLVPLYRWYEKGFGRRLGDANLAVTDAMARQLRSPLFGIETPVLTLHDRPAETFRPISPSSTERLDFLSRLPETKKDAGDIVAGAVRLVVSSTSWTADEDFGLLLDALIKYSGSPDPTRAGEHGGEPAVPILAIITGKGPQKKAYTDKIAELQDQGRLPGIRILTAWLSTRDYATLLACADLGVSLHKSSSGVDLPMKVVDMFGAGLPVAAYSAFESFGELIKEGQNGCGFETADQLAEVLLRLLSDKGGEELSRLKEGAVREGSLRWDDEWDRVVGSILGLDQI</sequence>
<evidence type="ECO:0000256" key="7">
    <source>
        <dbReference type="ARBA" id="ARBA00022692"/>
    </source>
</evidence>
<dbReference type="EMBL" id="JAANYQ010000001">
    <property type="protein sequence ID" value="KAF4126829.1"/>
    <property type="molecule type" value="Genomic_DNA"/>
</dbReference>
<evidence type="ECO:0000256" key="2">
    <source>
        <dbReference type="ARBA" id="ARBA00004922"/>
    </source>
</evidence>
<dbReference type="GO" id="GO:0004578">
    <property type="term" value="F:chitobiosyldiphosphodolichol beta-mannosyltransferase activity"/>
    <property type="evidence" value="ECO:0007669"/>
    <property type="project" value="UniProtKB-EC"/>
</dbReference>
<dbReference type="EC" id="2.4.1.142" evidence="3"/>
<dbReference type="SUPFAM" id="SSF53756">
    <property type="entry name" value="UDP-Glycosyltransferase/glycogen phosphorylase"/>
    <property type="match status" value="1"/>
</dbReference>
<reference evidence="13" key="1">
    <citation type="submission" date="2020-03" db="EMBL/GenBank/DDBJ databases">
        <title>Site-based positive gene gene selection in Geosmithia morbida across the United States reveals a broad range of putative effectors and factors for local host and environmental adapation.</title>
        <authorList>
            <person name="Onufrak A."/>
            <person name="Murdoch R.W."/>
            <person name="Gazis R."/>
            <person name="Huff M."/>
            <person name="Staton M."/>
            <person name="Klingeman W."/>
            <person name="Hadziabdic D."/>
        </authorList>
    </citation>
    <scope>NUCLEOTIDE SEQUENCE</scope>
    <source>
        <strain evidence="13">1262</strain>
    </source>
</reference>
<keyword evidence="5" id="KW-0328">Glycosyltransferase</keyword>
<dbReference type="RefSeq" id="XP_035325481.1">
    <property type="nucleotide sequence ID" value="XM_035462551.1"/>
</dbReference>
<dbReference type="GeneID" id="55966796"/>
<evidence type="ECO:0000256" key="5">
    <source>
        <dbReference type="ARBA" id="ARBA00022676"/>
    </source>
</evidence>
<evidence type="ECO:0000256" key="3">
    <source>
        <dbReference type="ARBA" id="ARBA00012611"/>
    </source>
</evidence>
<evidence type="ECO:0000256" key="11">
    <source>
        <dbReference type="ARBA" id="ARBA00024899"/>
    </source>
</evidence>
<comment type="subcellular location">
    <subcellularLocation>
        <location evidence="1">Endoplasmic reticulum membrane</location>
        <topology evidence="1">Single-pass membrane protein</topology>
    </subcellularLocation>
</comment>
<protein>
    <recommendedName>
        <fullName evidence="4">Chitobiosyldiphosphodolichol beta-mannosyltransferase</fullName>
        <ecNumber evidence="3">2.4.1.142</ecNumber>
    </recommendedName>
</protein>
<keyword evidence="10 12" id="KW-0472">Membrane</keyword>
<keyword evidence="8" id="KW-0256">Endoplasmic reticulum</keyword>
<dbReference type="Proteomes" id="UP000749293">
    <property type="component" value="Unassembled WGS sequence"/>
</dbReference>
<dbReference type="GO" id="GO:0005789">
    <property type="term" value="C:endoplasmic reticulum membrane"/>
    <property type="evidence" value="ECO:0007669"/>
    <property type="project" value="UniProtKB-SubCell"/>
</dbReference>
<name>A0A9P5D9S5_9HYPO</name>
<dbReference type="Gene3D" id="3.40.50.2000">
    <property type="entry name" value="Glycogen Phosphorylase B"/>
    <property type="match status" value="1"/>
</dbReference>
<organism evidence="13 14">
    <name type="scientific">Geosmithia morbida</name>
    <dbReference type="NCBI Taxonomy" id="1094350"/>
    <lineage>
        <taxon>Eukaryota</taxon>
        <taxon>Fungi</taxon>
        <taxon>Dikarya</taxon>
        <taxon>Ascomycota</taxon>
        <taxon>Pezizomycotina</taxon>
        <taxon>Sordariomycetes</taxon>
        <taxon>Hypocreomycetidae</taxon>
        <taxon>Hypocreales</taxon>
        <taxon>Bionectriaceae</taxon>
        <taxon>Geosmithia</taxon>
    </lineage>
</organism>
<keyword evidence="14" id="KW-1185">Reference proteome</keyword>
<dbReference type="AlphaFoldDB" id="A0A9P5D9S5"/>
<comment type="caution">
    <text evidence="13">The sequence shown here is derived from an EMBL/GenBank/DDBJ whole genome shotgun (WGS) entry which is preliminary data.</text>
</comment>
<evidence type="ECO:0000256" key="8">
    <source>
        <dbReference type="ARBA" id="ARBA00022824"/>
    </source>
</evidence>